<keyword evidence="1" id="KW-0472">Membrane</keyword>
<proteinExistence type="predicted"/>
<protein>
    <submittedName>
        <fullName evidence="2">Uncharacterized protein</fullName>
    </submittedName>
</protein>
<evidence type="ECO:0000313" key="2">
    <source>
        <dbReference type="EMBL" id="KAF6240583.1"/>
    </source>
</evidence>
<dbReference type="GeneID" id="59282929"/>
<keyword evidence="1" id="KW-1133">Transmembrane helix</keyword>
<keyword evidence="1" id="KW-0812">Transmembrane</keyword>
<evidence type="ECO:0000256" key="1">
    <source>
        <dbReference type="SAM" id="Phobius"/>
    </source>
</evidence>
<organism evidence="2 3">
    <name type="scientific">Letharia columbiana</name>
    <dbReference type="NCBI Taxonomy" id="112416"/>
    <lineage>
        <taxon>Eukaryota</taxon>
        <taxon>Fungi</taxon>
        <taxon>Dikarya</taxon>
        <taxon>Ascomycota</taxon>
        <taxon>Pezizomycotina</taxon>
        <taxon>Lecanoromycetes</taxon>
        <taxon>OSLEUM clade</taxon>
        <taxon>Lecanoromycetidae</taxon>
        <taxon>Lecanorales</taxon>
        <taxon>Lecanorineae</taxon>
        <taxon>Parmeliaceae</taxon>
        <taxon>Letharia</taxon>
    </lineage>
</organism>
<accession>A0A8H6G4U7</accession>
<feature type="transmembrane region" description="Helical" evidence="1">
    <location>
        <begin position="107"/>
        <end position="127"/>
    </location>
</feature>
<reference evidence="2 3" key="1">
    <citation type="journal article" date="2020" name="Genomics">
        <title>Complete, high-quality genomes from long-read metagenomic sequencing of two wolf lichen thalli reveals enigmatic genome architecture.</title>
        <authorList>
            <person name="McKenzie S.K."/>
            <person name="Walston R.F."/>
            <person name="Allen J.L."/>
        </authorList>
    </citation>
    <scope>NUCLEOTIDE SEQUENCE [LARGE SCALE GENOMIC DNA]</scope>
    <source>
        <strain evidence="2">WasteWater2</strain>
    </source>
</reference>
<comment type="caution">
    <text evidence="2">The sequence shown here is derived from an EMBL/GenBank/DDBJ whole genome shotgun (WGS) entry which is preliminary data.</text>
</comment>
<sequence length="132" mass="14559">MAALDWGKTARPHTSALLLASYSSKHANLTTQSAHDTRLIGPNRLPHTPFIPAMREISAPHLFGIVIDGLNQNEQEPISTLAQRFTSFRHCALRLEVARWRDGVSKFLSWGGLGGVGGGFGTLWVWVELLAW</sequence>
<evidence type="ECO:0000313" key="3">
    <source>
        <dbReference type="Proteomes" id="UP000578531"/>
    </source>
</evidence>
<dbReference type="EMBL" id="JACCJC010000003">
    <property type="protein sequence ID" value="KAF6240583.1"/>
    <property type="molecule type" value="Genomic_DNA"/>
</dbReference>
<dbReference type="Proteomes" id="UP000578531">
    <property type="component" value="Unassembled WGS sequence"/>
</dbReference>
<dbReference type="AlphaFoldDB" id="A0A8H6G4U7"/>
<gene>
    <name evidence="2" type="ORF">HO173_001254</name>
</gene>
<dbReference type="RefSeq" id="XP_037169842.1">
    <property type="nucleotide sequence ID" value="XM_037303195.1"/>
</dbReference>
<keyword evidence="3" id="KW-1185">Reference proteome</keyword>
<name>A0A8H6G4U7_9LECA</name>